<dbReference type="PANTHER" id="PTHR43745">
    <property type="entry name" value="NITROREDUCTASE MJ1384-RELATED"/>
    <property type="match status" value="1"/>
</dbReference>
<dbReference type="CDD" id="cd02142">
    <property type="entry name" value="McbC_SagB-like_oxidoreductase"/>
    <property type="match status" value="1"/>
</dbReference>
<evidence type="ECO:0000313" key="3">
    <source>
        <dbReference type="Proteomes" id="UP000030585"/>
    </source>
</evidence>
<sequence length="115" mass="12477">MQAVGQQHWFADAHVLVALVPRFDRTFWKYRQHAKGYRVVALEAGHLSQTLYLAATDLGLGAFITGAVNEKHLERALGLDPTSQGVLAVCGFGWRAATMVTAELDPLGAIWSAAT</sequence>
<dbReference type="Pfam" id="PF00881">
    <property type="entry name" value="Nitroreductase"/>
    <property type="match status" value="1"/>
</dbReference>
<dbReference type="SUPFAM" id="SSF55469">
    <property type="entry name" value="FMN-dependent nitroreductase-like"/>
    <property type="match status" value="1"/>
</dbReference>
<accession>A0AB34Q512</accession>
<dbReference type="RefSeq" id="WP_046735777.1">
    <property type="nucleotide sequence ID" value="NZ_CP012051.1"/>
</dbReference>
<dbReference type="InterPro" id="IPR052544">
    <property type="entry name" value="Bacteriocin_Proc_Enz"/>
</dbReference>
<evidence type="ECO:0000259" key="1">
    <source>
        <dbReference type="Pfam" id="PF00881"/>
    </source>
</evidence>
<protein>
    <recommendedName>
        <fullName evidence="1">Nitroreductase domain-containing protein</fullName>
    </recommendedName>
</protein>
<gene>
    <name evidence="2" type="ORF">NY98_14670</name>
</gene>
<dbReference type="Proteomes" id="UP000030585">
    <property type="component" value="Unassembled WGS sequence"/>
</dbReference>
<comment type="caution">
    <text evidence="2">The sequence shown here is derived from an EMBL/GenBank/DDBJ whole genome shotgun (WGS) entry which is preliminary data.</text>
</comment>
<dbReference type="Gene3D" id="3.40.109.10">
    <property type="entry name" value="NADH Oxidase"/>
    <property type="match status" value="1"/>
</dbReference>
<dbReference type="EMBL" id="JSEY02000093">
    <property type="protein sequence ID" value="KGU51744.1"/>
    <property type="molecule type" value="Genomic_DNA"/>
</dbReference>
<reference evidence="3" key="1">
    <citation type="submission" date="2015-04" db="EMBL/GenBank/DDBJ databases">
        <title>Genome sequencing of pathogens of bean.</title>
        <authorList>
            <person name="Harrison J."/>
            <person name="Aritua V."/>
            <person name="Sapp M."/>
            <person name="Smith J."/>
            <person name="Studholme D.J."/>
        </authorList>
    </citation>
    <scope>NUCLEOTIDE SEQUENCE [LARGE SCALE GENOMIC DNA]</scope>
    <source>
        <strain evidence="3">NCPPB 1058</strain>
    </source>
</reference>
<dbReference type="InterPro" id="IPR000415">
    <property type="entry name" value="Nitroreductase-like"/>
</dbReference>
<organism evidence="2 3">
    <name type="scientific">Xanthomonas citri pv. fuscans</name>
    <dbReference type="NCBI Taxonomy" id="366649"/>
    <lineage>
        <taxon>Bacteria</taxon>
        <taxon>Pseudomonadati</taxon>
        <taxon>Pseudomonadota</taxon>
        <taxon>Gammaproteobacteria</taxon>
        <taxon>Lysobacterales</taxon>
        <taxon>Lysobacteraceae</taxon>
        <taxon>Xanthomonas</taxon>
    </lineage>
</organism>
<name>A0AB34Q512_XANCI</name>
<dbReference type="AlphaFoldDB" id="A0AB34Q512"/>
<proteinExistence type="predicted"/>
<dbReference type="InterPro" id="IPR029479">
    <property type="entry name" value="Nitroreductase"/>
</dbReference>
<evidence type="ECO:0000313" key="2">
    <source>
        <dbReference type="EMBL" id="KGU51744.1"/>
    </source>
</evidence>
<dbReference type="PANTHER" id="PTHR43745:SF2">
    <property type="entry name" value="NITROREDUCTASE MJ1384-RELATED"/>
    <property type="match status" value="1"/>
</dbReference>
<dbReference type="GO" id="GO:0016491">
    <property type="term" value="F:oxidoreductase activity"/>
    <property type="evidence" value="ECO:0007669"/>
    <property type="project" value="InterPro"/>
</dbReference>
<feature type="domain" description="Nitroreductase" evidence="1">
    <location>
        <begin position="5"/>
        <end position="94"/>
    </location>
</feature>